<evidence type="ECO:0000313" key="15">
    <source>
        <dbReference type="Proteomes" id="UP001237011"/>
    </source>
</evidence>
<dbReference type="InterPro" id="IPR033708">
    <property type="entry name" value="Anticodon_Ile_BEm"/>
</dbReference>
<dbReference type="Pfam" id="PF00133">
    <property type="entry name" value="tRNA-synt_1"/>
    <property type="match status" value="1"/>
</dbReference>
<dbReference type="InterPro" id="IPR009080">
    <property type="entry name" value="tRNAsynth_Ia_anticodon-bd"/>
</dbReference>
<evidence type="ECO:0000256" key="5">
    <source>
        <dbReference type="ARBA" id="ARBA00022840"/>
    </source>
</evidence>
<evidence type="ECO:0000259" key="11">
    <source>
        <dbReference type="Pfam" id="PF00133"/>
    </source>
</evidence>
<evidence type="ECO:0000256" key="1">
    <source>
        <dbReference type="ARBA" id="ARBA00006887"/>
    </source>
</evidence>
<gene>
    <name evidence="10 14" type="primary">ileS</name>
    <name evidence="14" type="ORF">Q8852_00295</name>
</gene>
<dbReference type="InterPro" id="IPR001412">
    <property type="entry name" value="aa-tRNA-synth_I_CS"/>
</dbReference>
<dbReference type="InterPro" id="IPR014729">
    <property type="entry name" value="Rossmann-like_a/b/a_fold"/>
</dbReference>
<dbReference type="NCBIfam" id="TIGR00392">
    <property type="entry name" value="ileS"/>
    <property type="match status" value="1"/>
</dbReference>
<dbReference type="InterPro" id="IPR002300">
    <property type="entry name" value="aa-tRNA-synth_Ia"/>
</dbReference>
<feature type="binding site" evidence="10">
    <location>
        <position position="548"/>
    </location>
    <ligand>
        <name>L-isoleucyl-5'-AMP</name>
        <dbReference type="ChEBI" id="CHEBI:178002"/>
    </ligand>
</feature>
<dbReference type="InterPro" id="IPR013155">
    <property type="entry name" value="M/V/L/I-tRNA-synth_anticd-bd"/>
</dbReference>
<comment type="similarity">
    <text evidence="1 10">Belongs to the class-I aminoacyl-tRNA synthetase family. IleS type 1 subfamily.</text>
</comment>
<comment type="subcellular location">
    <subcellularLocation>
        <location evidence="10">Cytoplasm</location>
    </subcellularLocation>
</comment>
<dbReference type="SUPFAM" id="SSF52374">
    <property type="entry name" value="Nucleotidylyl transferase"/>
    <property type="match status" value="1"/>
</dbReference>
<proteinExistence type="inferred from homology"/>
<dbReference type="CDD" id="cd00818">
    <property type="entry name" value="IleRS_core"/>
    <property type="match status" value="1"/>
</dbReference>
<comment type="domain">
    <text evidence="10">IleRS has two distinct active sites: one for aminoacylation and one for editing. The misactivated valine is translocated from the active site to the editing site, which sterically excludes the correctly activated isoleucine. The single editing site contains two valyl binding pockets, one specific for each substrate (Val-AMP or Val-tRNA(Ile)).</text>
</comment>
<dbReference type="Proteomes" id="UP001237011">
    <property type="component" value="Chromosome"/>
</dbReference>
<dbReference type="Gene3D" id="3.90.740.10">
    <property type="entry name" value="Valyl/Leucyl/Isoleucyl-tRNA synthetase, editing domain"/>
    <property type="match status" value="1"/>
</dbReference>
<dbReference type="Pfam" id="PF06827">
    <property type="entry name" value="zf-FPG_IleRS"/>
    <property type="match status" value="1"/>
</dbReference>
<keyword evidence="6 10" id="KW-0648">Protein biosynthesis</keyword>
<evidence type="ECO:0000313" key="14">
    <source>
        <dbReference type="EMBL" id="WLP85594.1"/>
    </source>
</evidence>
<feature type="binding site" evidence="10">
    <location>
        <position position="858"/>
    </location>
    <ligand>
        <name>Zn(2+)</name>
        <dbReference type="ChEBI" id="CHEBI:29105"/>
    </ligand>
</feature>
<dbReference type="InterPro" id="IPR009008">
    <property type="entry name" value="Val/Leu/Ile-tRNA-synth_edit"/>
</dbReference>
<dbReference type="Gene3D" id="1.10.10.830">
    <property type="entry name" value="Ile-tRNA synthetase CP2 domain-like"/>
    <property type="match status" value="1"/>
</dbReference>
<accession>A0ABY9HAI9</accession>
<comment type="subunit">
    <text evidence="10">Monomer.</text>
</comment>
<dbReference type="Gene3D" id="3.40.50.620">
    <property type="entry name" value="HUPs"/>
    <property type="match status" value="2"/>
</dbReference>
<keyword evidence="3 10" id="KW-0436">Ligase</keyword>
<organism evidence="14 15">
    <name type="scientific">Mycoplasma seminis</name>
    <dbReference type="NCBI Taxonomy" id="512749"/>
    <lineage>
        <taxon>Bacteria</taxon>
        <taxon>Bacillati</taxon>
        <taxon>Mycoplasmatota</taxon>
        <taxon>Mollicutes</taxon>
        <taxon>Mycoplasmataceae</taxon>
        <taxon>Mycoplasma</taxon>
    </lineage>
</organism>
<keyword evidence="10" id="KW-0862">Zinc</keyword>
<evidence type="ECO:0000256" key="6">
    <source>
        <dbReference type="ARBA" id="ARBA00022917"/>
    </source>
</evidence>
<evidence type="ECO:0000256" key="4">
    <source>
        <dbReference type="ARBA" id="ARBA00022741"/>
    </source>
</evidence>
<evidence type="ECO:0000256" key="2">
    <source>
        <dbReference type="ARBA" id="ARBA00022490"/>
    </source>
</evidence>
<evidence type="ECO:0000256" key="7">
    <source>
        <dbReference type="ARBA" id="ARBA00023146"/>
    </source>
</evidence>
<feature type="binding site" evidence="10">
    <location>
        <position position="875"/>
    </location>
    <ligand>
        <name>Zn(2+)</name>
        <dbReference type="ChEBI" id="CHEBI:29105"/>
    </ligand>
</feature>
<dbReference type="InterPro" id="IPR002301">
    <property type="entry name" value="Ile-tRNA-ligase"/>
</dbReference>
<keyword evidence="5 10" id="KW-0067">ATP-binding</keyword>
<dbReference type="PANTHER" id="PTHR42765:SF1">
    <property type="entry name" value="ISOLEUCINE--TRNA LIGASE, MITOCHONDRIAL"/>
    <property type="match status" value="1"/>
</dbReference>
<feature type="domain" description="Aminoacyl-tRNA synthetase class Ia" evidence="11">
    <location>
        <begin position="29"/>
        <end position="628"/>
    </location>
</feature>
<dbReference type="InterPro" id="IPR010663">
    <property type="entry name" value="Znf_FPG/IleRS"/>
</dbReference>
<dbReference type="Gene3D" id="1.10.730.20">
    <property type="match status" value="1"/>
</dbReference>
<dbReference type="PRINTS" id="PR00984">
    <property type="entry name" value="TRNASYNTHILE"/>
</dbReference>
<dbReference type="InterPro" id="IPR050081">
    <property type="entry name" value="Ile-tRNA_ligase"/>
</dbReference>
<dbReference type="EC" id="6.1.1.5" evidence="10"/>
<dbReference type="Pfam" id="PF08264">
    <property type="entry name" value="Anticodon_1"/>
    <property type="match status" value="1"/>
</dbReference>
<dbReference type="EMBL" id="CP132191">
    <property type="protein sequence ID" value="WLP85594.1"/>
    <property type="molecule type" value="Genomic_DNA"/>
</dbReference>
<keyword evidence="4 10" id="KW-0547">Nucleotide-binding</keyword>
<comment type="catalytic activity">
    <reaction evidence="9 10">
        <text>tRNA(Ile) + L-isoleucine + ATP = L-isoleucyl-tRNA(Ile) + AMP + diphosphate</text>
        <dbReference type="Rhea" id="RHEA:11060"/>
        <dbReference type="Rhea" id="RHEA-COMP:9666"/>
        <dbReference type="Rhea" id="RHEA-COMP:9695"/>
        <dbReference type="ChEBI" id="CHEBI:30616"/>
        <dbReference type="ChEBI" id="CHEBI:33019"/>
        <dbReference type="ChEBI" id="CHEBI:58045"/>
        <dbReference type="ChEBI" id="CHEBI:78442"/>
        <dbReference type="ChEBI" id="CHEBI:78528"/>
        <dbReference type="ChEBI" id="CHEBI:456215"/>
        <dbReference type="EC" id="6.1.1.5"/>
    </reaction>
</comment>
<dbReference type="PROSITE" id="PS00178">
    <property type="entry name" value="AA_TRNA_LIGASE_I"/>
    <property type="match status" value="1"/>
</dbReference>
<evidence type="ECO:0000256" key="9">
    <source>
        <dbReference type="ARBA" id="ARBA00048359"/>
    </source>
</evidence>
<evidence type="ECO:0000256" key="10">
    <source>
        <dbReference type="HAMAP-Rule" id="MF_02002"/>
    </source>
</evidence>
<dbReference type="SUPFAM" id="SSF47323">
    <property type="entry name" value="Anticodon-binding domain of a subclass of class I aminoacyl-tRNA synthetases"/>
    <property type="match status" value="1"/>
</dbReference>
<keyword evidence="10" id="KW-0479">Metal-binding</keyword>
<feature type="binding site" evidence="10">
    <location>
        <position position="878"/>
    </location>
    <ligand>
        <name>Zn(2+)</name>
        <dbReference type="ChEBI" id="CHEBI:29105"/>
    </ligand>
</feature>
<feature type="domain" description="Methionyl/Valyl/Leucyl/Isoleucyl-tRNA synthetase anticodon-binding" evidence="13">
    <location>
        <begin position="670"/>
        <end position="820"/>
    </location>
</feature>
<dbReference type="PANTHER" id="PTHR42765">
    <property type="entry name" value="SOLEUCYL-TRNA SYNTHETASE"/>
    <property type="match status" value="1"/>
</dbReference>
<feature type="binding site" evidence="10">
    <location>
        <position position="592"/>
    </location>
    <ligand>
        <name>ATP</name>
        <dbReference type="ChEBI" id="CHEBI:30616"/>
    </ligand>
</feature>
<evidence type="ECO:0000259" key="13">
    <source>
        <dbReference type="Pfam" id="PF08264"/>
    </source>
</evidence>
<feature type="short sequence motif" description="'KMSKS' region" evidence="10">
    <location>
        <begin position="589"/>
        <end position="593"/>
    </location>
</feature>
<dbReference type="RefSeq" id="WP_305938024.1">
    <property type="nucleotide sequence ID" value="NZ_CP132191.1"/>
</dbReference>
<comment type="cofactor">
    <cofactor evidence="10">
        <name>Zn(2+)</name>
        <dbReference type="ChEBI" id="CHEBI:29105"/>
    </cofactor>
    <text evidence="10">Binds 1 zinc ion per subunit.</text>
</comment>
<feature type="domain" description="Zinc finger FPG/IleRS-type" evidence="12">
    <location>
        <begin position="857"/>
        <end position="879"/>
    </location>
</feature>
<dbReference type="CDD" id="cd07960">
    <property type="entry name" value="Anticodon_Ia_Ile_BEm"/>
    <property type="match status" value="1"/>
</dbReference>
<protein>
    <recommendedName>
        <fullName evidence="10">Isoleucine--tRNA ligase</fullName>
        <ecNumber evidence="10">6.1.1.5</ecNumber>
    </recommendedName>
    <alternativeName>
        <fullName evidence="10">Isoleucyl-tRNA synthetase</fullName>
        <shortName evidence="10">IleRS</shortName>
    </alternativeName>
</protein>
<sequence length="889" mass="103394">MDYKKTLNMPNTSFDMRANLTTKEKTFRDNWIQNNVYKRVLELHKNDPHFILHDGPPYANGDIHVGHALNKILKDFIVRYKTLSNYYSPYVPGWDTHGLPIEHKMLQEMKISKEELDPITLRKKAHKYALEQVERQREQFKQLQMFSDFEKIYVTLAPEYEAKQLEVFAKMMLDGLVYKGLKPIYWSPSSQSALAEAEVEYQDVKSPSIYVKFPIEKSDLNVIKPGDNLIVWTTTPWTLIANAGAALGADIAYVIFQANGERYIMAEDLYQDFAAKVNWEVEVLDKFKGGIIENHQITYLTPILQHVAPVVIGHHVTNDAGTGIVHIAPMFGEDDFMIGKKYNLENIMHISDTGMVENTNTKFDGMFYADANKEISMFLGDKVLHFQWVKHSYPHDWRTHQPIIFRGTPQWFVSIDKIRDQILNQIDTNVKTYPDWAKKRLFQMIENRHDWTISRQRTWGLPLIIFYDANGEAIVDKEQFDHIINLVRQHGSDIWWEWDTEALLLPKYQNQGFTREMDIMDVWFDSGVSSIAVDIAPGVTSPYDLYLEGIDQYRGWFNSSIINSVAFKGVTPYRNLISHGFALDGKGEKMSKSKGNVIYPVEVVSKRGADILRLWVANSEYTNDVNISNEILDQNTEIYRKIRNTIRFILGNLDKYHYDATTKREGIHLYIKEQLNALKVEVFKAYDEYKFINVIKLINNYIVELSSFYLSVTKDILYIREFNDPERLMVLANLYEILDFLLLALAPILPTTVEEAYMHFNKDNKHDSIMFESYEKNITVNNDVLSQFKEFFDLRSQVNILIDEATKSGKIKRSNEAHLILPEVSDFIKSLDLKTLLMVGKISYGDSIQIETFESVKCQRCWNHYSTEEIKEDLCPLCYLIISKMELND</sequence>
<evidence type="ECO:0000256" key="8">
    <source>
        <dbReference type="ARBA" id="ARBA00025217"/>
    </source>
</evidence>
<dbReference type="HAMAP" id="MF_02002">
    <property type="entry name" value="Ile_tRNA_synth_type1"/>
    <property type="match status" value="1"/>
</dbReference>
<feature type="short sequence motif" description="'HIGH' region" evidence="10">
    <location>
        <begin position="57"/>
        <end position="67"/>
    </location>
</feature>
<name>A0ABY9HAI9_9MOLU</name>
<evidence type="ECO:0000256" key="3">
    <source>
        <dbReference type="ARBA" id="ARBA00022598"/>
    </source>
</evidence>
<comment type="function">
    <text evidence="8 10">Catalyzes the attachment of isoleucine to tRNA(Ile). As IleRS can inadvertently accommodate and process structurally similar amino acids such as valine, to avoid such errors it has two additional distinct tRNA(Ile)-dependent editing activities. One activity is designated as 'pretransfer' editing and involves the hydrolysis of activated Val-AMP. The other activity is designated 'posttransfer' editing and involves deacylation of mischarged Val-tRNA(Ile).</text>
</comment>
<dbReference type="GO" id="GO:0004822">
    <property type="term" value="F:isoleucine-tRNA ligase activity"/>
    <property type="evidence" value="ECO:0007669"/>
    <property type="project" value="UniProtKB-EC"/>
</dbReference>
<keyword evidence="7 10" id="KW-0030">Aminoacyl-tRNA synthetase</keyword>
<feature type="binding site" evidence="10">
    <location>
        <position position="861"/>
    </location>
    <ligand>
        <name>Zn(2+)</name>
        <dbReference type="ChEBI" id="CHEBI:29105"/>
    </ligand>
</feature>
<dbReference type="InterPro" id="IPR023585">
    <property type="entry name" value="Ile-tRNA-ligase_type1"/>
</dbReference>
<keyword evidence="2 10" id="KW-0963">Cytoplasm</keyword>
<evidence type="ECO:0000259" key="12">
    <source>
        <dbReference type="Pfam" id="PF06827"/>
    </source>
</evidence>
<dbReference type="SUPFAM" id="SSF50677">
    <property type="entry name" value="ValRS/IleRS/LeuRS editing domain"/>
    <property type="match status" value="1"/>
</dbReference>
<keyword evidence="15" id="KW-1185">Reference proteome</keyword>
<reference evidence="14" key="1">
    <citation type="submission" date="2023-08" db="EMBL/GenBank/DDBJ databases">
        <title>Complete genome sequence of Mycoplasma seminis 2200.</title>
        <authorList>
            <person name="Spergser J."/>
        </authorList>
    </citation>
    <scope>NUCLEOTIDE SEQUENCE [LARGE SCALE GENOMIC DNA]</scope>
    <source>
        <strain evidence="14">2200</strain>
    </source>
</reference>